<evidence type="ECO:0000313" key="2">
    <source>
        <dbReference type="EMBL" id="PJE57841.1"/>
    </source>
</evidence>
<feature type="transmembrane region" description="Helical" evidence="1">
    <location>
        <begin position="32"/>
        <end position="54"/>
    </location>
</feature>
<dbReference type="AlphaFoldDB" id="A0A2M8KD39"/>
<dbReference type="EMBL" id="PFDW01000076">
    <property type="protein sequence ID" value="PJE57841.1"/>
    <property type="molecule type" value="Genomic_DNA"/>
</dbReference>
<reference evidence="3" key="1">
    <citation type="submission" date="2017-09" db="EMBL/GenBank/DDBJ databases">
        <title>Depth-based differentiation of microbial function through sediment-hosted aquifers and enrichment of novel symbionts in the deep terrestrial subsurface.</title>
        <authorList>
            <person name="Probst A.J."/>
            <person name="Ladd B."/>
            <person name="Jarett J.K."/>
            <person name="Geller-Mcgrath D.E."/>
            <person name="Sieber C.M.K."/>
            <person name="Emerson J.B."/>
            <person name="Anantharaman K."/>
            <person name="Thomas B.C."/>
            <person name="Malmstrom R."/>
            <person name="Stieglmeier M."/>
            <person name="Klingl A."/>
            <person name="Woyke T."/>
            <person name="Ryan C.M."/>
            <person name="Banfield J.F."/>
        </authorList>
    </citation>
    <scope>NUCLEOTIDE SEQUENCE [LARGE SCALE GENOMIC DNA]</scope>
</reference>
<comment type="caution">
    <text evidence="2">The sequence shown here is derived from an EMBL/GenBank/DDBJ whole genome shotgun (WGS) entry which is preliminary data.</text>
</comment>
<organism evidence="2 3">
    <name type="scientific">Candidatus Portnoybacteria bacterium CG10_big_fil_rev_8_21_14_0_10_36_7</name>
    <dbReference type="NCBI Taxonomy" id="1974812"/>
    <lineage>
        <taxon>Bacteria</taxon>
        <taxon>Candidatus Portnoyibacteriota</taxon>
    </lineage>
</organism>
<keyword evidence="1" id="KW-0472">Membrane</keyword>
<evidence type="ECO:0000313" key="3">
    <source>
        <dbReference type="Proteomes" id="UP000231450"/>
    </source>
</evidence>
<protein>
    <recommendedName>
        <fullName evidence="4">Lycopene cyclase domain-containing protein</fullName>
    </recommendedName>
</protein>
<gene>
    <name evidence="2" type="ORF">COU81_03930</name>
</gene>
<feature type="transmembrane region" description="Helical" evidence="1">
    <location>
        <begin position="6"/>
        <end position="23"/>
    </location>
</feature>
<sequence>MNYTYAYVFAQIPLGIIWAIIYYSRKDLRNQILFVSFLGLPLGFIEAILVPNYWNPPSLFNLIDRYGFGIESFIFAFFISGIATAIYEFIEQKKRNQDKAKK</sequence>
<name>A0A2M8KD39_9BACT</name>
<keyword evidence="1" id="KW-1133">Transmembrane helix</keyword>
<evidence type="ECO:0008006" key="4">
    <source>
        <dbReference type="Google" id="ProtNLM"/>
    </source>
</evidence>
<keyword evidence="1" id="KW-0812">Transmembrane</keyword>
<evidence type="ECO:0000256" key="1">
    <source>
        <dbReference type="SAM" id="Phobius"/>
    </source>
</evidence>
<feature type="transmembrane region" description="Helical" evidence="1">
    <location>
        <begin position="66"/>
        <end position="90"/>
    </location>
</feature>
<accession>A0A2M8KD39</accession>
<dbReference type="Proteomes" id="UP000231450">
    <property type="component" value="Unassembled WGS sequence"/>
</dbReference>
<proteinExistence type="predicted"/>